<dbReference type="Pfam" id="PF02668">
    <property type="entry name" value="TauD"/>
    <property type="match status" value="1"/>
</dbReference>
<dbReference type="PANTHER" id="PTHR30468">
    <property type="entry name" value="ALPHA-KETOGLUTARATE-DEPENDENT SULFONATE DIOXYGENASE"/>
    <property type="match status" value="1"/>
</dbReference>
<evidence type="ECO:0000256" key="4">
    <source>
        <dbReference type="ARBA" id="ARBA00022964"/>
    </source>
</evidence>
<protein>
    <submittedName>
        <fullName evidence="9">TauD/TfdA dioxygenase family protein</fullName>
    </submittedName>
</protein>
<dbReference type="InterPro" id="IPR042098">
    <property type="entry name" value="TauD-like_sf"/>
</dbReference>
<evidence type="ECO:0000313" key="9">
    <source>
        <dbReference type="EMBL" id="MFD1704912.1"/>
    </source>
</evidence>
<name>A0ABW4K9T6_9HYPH</name>
<keyword evidence="10" id="KW-1185">Reference proteome</keyword>
<dbReference type="Gene3D" id="3.60.130.10">
    <property type="entry name" value="Clavaminate synthase-like"/>
    <property type="match status" value="1"/>
</dbReference>
<dbReference type="Proteomes" id="UP001597308">
    <property type="component" value="Unassembled WGS sequence"/>
</dbReference>
<keyword evidence="3" id="KW-0479">Metal-binding</keyword>
<reference evidence="10" key="1">
    <citation type="journal article" date="2019" name="Int. J. Syst. Evol. Microbiol.">
        <title>The Global Catalogue of Microorganisms (GCM) 10K type strain sequencing project: providing services to taxonomists for standard genome sequencing and annotation.</title>
        <authorList>
            <consortium name="The Broad Institute Genomics Platform"/>
            <consortium name="The Broad Institute Genome Sequencing Center for Infectious Disease"/>
            <person name="Wu L."/>
            <person name="Ma J."/>
        </authorList>
    </citation>
    <scope>NUCLEOTIDE SEQUENCE [LARGE SCALE GENOMIC DNA]</scope>
    <source>
        <strain evidence="10">KCTC 23707</strain>
    </source>
</reference>
<dbReference type="EMBL" id="JBHUER010000013">
    <property type="protein sequence ID" value="MFD1704912.1"/>
    <property type="molecule type" value="Genomic_DNA"/>
</dbReference>
<evidence type="ECO:0000256" key="2">
    <source>
        <dbReference type="ARBA" id="ARBA00005896"/>
    </source>
</evidence>
<keyword evidence="6" id="KW-0408">Iron</keyword>
<comment type="caution">
    <text evidence="9">The sequence shown here is derived from an EMBL/GenBank/DDBJ whole genome shotgun (WGS) entry which is preliminary data.</text>
</comment>
<feature type="region of interest" description="Disordered" evidence="7">
    <location>
        <begin position="283"/>
        <end position="303"/>
    </location>
</feature>
<accession>A0ABW4K9T6</accession>
<dbReference type="GO" id="GO:0051213">
    <property type="term" value="F:dioxygenase activity"/>
    <property type="evidence" value="ECO:0007669"/>
    <property type="project" value="UniProtKB-KW"/>
</dbReference>
<dbReference type="RefSeq" id="WP_378800963.1">
    <property type="nucleotide sequence ID" value="NZ_JBHUER010000013.1"/>
</dbReference>
<keyword evidence="4 9" id="KW-0223">Dioxygenase</keyword>
<proteinExistence type="inferred from homology"/>
<gene>
    <name evidence="9" type="ORF">ACFSCV_18045</name>
</gene>
<evidence type="ECO:0000313" key="10">
    <source>
        <dbReference type="Proteomes" id="UP001597308"/>
    </source>
</evidence>
<dbReference type="SUPFAM" id="SSF51197">
    <property type="entry name" value="Clavaminate synthase-like"/>
    <property type="match status" value="1"/>
</dbReference>
<comment type="cofactor">
    <cofactor evidence="1">
        <name>Fe(2+)</name>
        <dbReference type="ChEBI" id="CHEBI:29033"/>
    </cofactor>
</comment>
<dbReference type="PANTHER" id="PTHR30468:SF5">
    <property type="entry name" value="ALPHA-KETOGLUTARATE-DEPENDENT SULFATE ESTER DIOXYGENASE"/>
    <property type="match status" value="1"/>
</dbReference>
<dbReference type="InterPro" id="IPR003819">
    <property type="entry name" value="TauD/TfdA-like"/>
</dbReference>
<evidence type="ECO:0000256" key="5">
    <source>
        <dbReference type="ARBA" id="ARBA00023002"/>
    </source>
</evidence>
<evidence type="ECO:0000256" key="7">
    <source>
        <dbReference type="SAM" id="MobiDB-lite"/>
    </source>
</evidence>
<evidence type="ECO:0000256" key="6">
    <source>
        <dbReference type="ARBA" id="ARBA00023004"/>
    </source>
</evidence>
<comment type="similarity">
    <text evidence="2">Belongs to the TfdA dioxygenase family.</text>
</comment>
<evidence type="ECO:0000256" key="3">
    <source>
        <dbReference type="ARBA" id="ARBA00022723"/>
    </source>
</evidence>
<evidence type="ECO:0000256" key="1">
    <source>
        <dbReference type="ARBA" id="ARBA00001954"/>
    </source>
</evidence>
<organism evidence="9 10">
    <name type="scientific">Methylopila henanensis</name>
    <dbReference type="NCBI Taxonomy" id="873516"/>
    <lineage>
        <taxon>Bacteria</taxon>
        <taxon>Pseudomonadati</taxon>
        <taxon>Pseudomonadota</taxon>
        <taxon>Alphaproteobacteria</taxon>
        <taxon>Hyphomicrobiales</taxon>
        <taxon>Methylopilaceae</taxon>
        <taxon>Methylopila</taxon>
    </lineage>
</organism>
<keyword evidence="5" id="KW-0560">Oxidoreductase</keyword>
<dbReference type="InterPro" id="IPR051323">
    <property type="entry name" value="AtsK-like"/>
</dbReference>
<feature type="domain" description="TauD/TfdA-like" evidence="8">
    <location>
        <begin position="12"/>
        <end position="276"/>
    </location>
</feature>
<sequence>MSVQAIRPGLDIVPVTGRVGAEIRGLKLSGSLDEATVSALLDALHRHKVVFLRDQGHLDEAAHEAFGRLFGELVAHPTVPSYAGTAGTLDIDGSRGERASSWHTDVTFEAAYPKISILRGVTIPESGGDTLWADTAAAYAGLPEPLRGLADKLWVLHSNVYDYVGDKSSVHAEGRKRYDEVFTSTVYETEHPLVHVHAETGERSLILGHFAQKILGLGSTDSRRLLAIFQDHVVRPENTVRWRWREGDVAIWDNRATQHRAIDDYGDQPRIVRRVTVAGEAPVSVDGRRSETRRKARPAAVAA</sequence>
<evidence type="ECO:0000259" key="8">
    <source>
        <dbReference type="Pfam" id="PF02668"/>
    </source>
</evidence>